<dbReference type="AlphaFoldDB" id="A0A371XJM6"/>
<dbReference type="CDD" id="cd03441">
    <property type="entry name" value="R_hydratase_like"/>
    <property type="match status" value="1"/>
</dbReference>
<evidence type="ECO:0000313" key="2">
    <source>
        <dbReference type="EMBL" id="RFC69425.1"/>
    </source>
</evidence>
<comment type="caution">
    <text evidence="2">The sequence shown here is derived from an EMBL/GenBank/DDBJ whole genome shotgun (WGS) entry which is preliminary data.</text>
</comment>
<reference evidence="3" key="1">
    <citation type="submission" date="2018-08" db="EMBL/GenBank/DDBJ databases">
        <authorList>
            <person name="Im W.T."/>
        </authorList>
    </citation>
    <scope>NUCLEOTIDE SEQUENCE [LARGE SCALE GENOMIC DNA]</scope>
    <source>
        <strain evidence="3">LA-28</strain>
    </source>
</reference>
<accession>A0A371XJM6</accession>
<keyword evidence="3" id="KW-1185">Reference proteome</keyword>
<feature type="domain" description="FAS1-like dehydratase" evidence="1">
    <location>
        <begin position="5"/>
        <end position="123"/>
    </location>
</feature>
<evidence type="ECO:0000259" key="1">
    <source>
        <dbReference type="Pfam" id="PF13452"/>
    </source>
</evidence>
<dbReference type="EMBL" id="QURN01000001">
    <property type="protein sequence ID" value="RFC69425.1"/>
    <property type="molecule type" value="Genomic_DNA"/>
</dbReference>
<dbReference type="InterPro" id="IPR029069">
    <property type="entry name" value="HotDog_dom_sf"/>
</dbReference>
<sequence length="137" mass="15241">MQPGDILDEWQFTVEAGKVREFARAVMQPDWATAEVAPPTFPMVASAGFVERLVTSILALDRSRTVHGEQAFAYARPIHAGDHLRCRARLVSDEHKQGRRGGTMRVVVTEIEYTDRDNGDPVCRETMTSIEKAATSP</sequence>
<proteinExistence type="predicted"/>
<evidence type="ECO:0000313" key="3">
    <source>
        <dbReference type="Proteomes" id="UP000262379"/>
    </source>
</evidence>
<dbReference type="InterPro" id="IPR039569">
    <property type="entry name" value="FAS1-like_DH_region"/>
</dbReference>
<gene>
    <name evidence="2" type="ORF">DY251_01420</name>
</gene>
<name>A0A371XJM6_9HYPH</name>
<organism evidence="2 3">
    <name type="scientific">Mesorhizobium denitrificans</name>
    <dbReference type="NCBI Taxonomy" id="2294114"/>
    <lineage>
        <taxon>Bacteria</taxon>
        <taxon>Pseudomonadati</taxon>
        <taxon>Pseudomonadota</taxon>
        <taxon>Alphaproteobacteria</taxon>
        <taxon>Hyphomicrobiales</taxon>
        <taxon>Phyllobacteriaceae</taxon>
        <taxon>Mesorhizobium</taxon>
    </lineage>
</organism>
<dbReference type="RefSeq" id="WP_116622045.1">
    <property type="nucleotide sequence ID" value="NZ_QURN01000001.1"/>
</dbReference>
<dbReference type="Proteomes" id="UP000262379">
    <property type="component" value="Unassembled WGS sequence"/>
</dbReference>
<dbReference type="SUPFAM" id="SSF54637">
    <property type="entry name" value="Thioesterase/thiol ester dehydrase-isomerase"/>
    <property type="match status" value="1"/>
</dbReference>
<dbReference type="Gene3D" id="3.10.129.10">
    <property type="entry name" value="Hotdog Thioesterase"/>
    <property type="match status" value="1"/>
</dbReference>
<dbReference type="Pfam" id="PF13452">
    <property type="entry name" value="FAS1_DH_region"/>
    <property type="match status" value="1"/>
</dbReference>
<protein>
    <recommendedName>
        <fullName evidence="1">FAS1-like dehydratase domain-containing protein</fullName>
    </recommendedName>
</protein>